<dbReference type="RefSeq" id="WP_126840694.1">
    <property type="nucleotide sequence ID" value="NZ_PIQH01000001.1"/>
</dbReference>
<proteinExistence type="predicted"/>
<dbReference type="Proteomes" id="UP000287996">
    <property type="component" value="Unassembled WGS sequence"/>
</dbReference>
<sequence>MAALYLQLDSQTMGFLGHFSSPTFWCLTCAERGAGLGTMMQVNLSGLTEPFAAQVIWVVGNVEHKHLLVLQCCDENVASRQALTQHQQQADSQASERRWLQLLQQLAE</sequence>
<protein>
    <submittedName>
        <fullName evidence="1">Uncharacterized protein</fullName>
    </submittedName>
</protein>
<gene>
    <name evidence="1" type="ORF">CWI84_00910</name>
</gene>
<comment type="caution">
    <text evidence="1">The sequence shown here is derived from an EMBL/GenBank/DDBJ whole genome shotgun (WGS) entry which is preliminary data.</text>
</comment>
<keyword evidence="2" id="KW-1185">Reference proteome</keyword>
<dbReference type="AlphaFoldDB" id="A0A432ZTY3"/>
<dbReference type="EMBL" id="PIQH01000001">
    <property type="protein sequence ID" value="RUO81349.1"/>
    <property type="molecule type" value="Genomic_DNA"/>
</dbReference>
<name>A0A432ZTY3_9GAMM</name>
<reference evidence="1 2" key="1">
    <citation type="journal article" date="2011" name="Front. Microbiol.">
        <title>Genomic signatures of strain selection and enhancement in Bacillus atrophaeus var. globigii, a historical biowarfare simulant.</title>
        <authorList>
            <person name="Gibbons H.S."/>
            <person name="Broomall S.M."/>
            <person name="McNew L.A."/>
            <person name="Daligault H."/>
            <person name="Chapman C."/>
            <person name="Bruce D."/>
            <person name="Karavis M."/>
            <person name="Krepps M."/>
            <person name="McGregor P.A."/>
            <person name="Hong C."/>
            <person name="Park K.H."/>
            <person name="Akmal A."/>
            <person name="Feldman A."/>
            <person name="Lin J.S."/>
            <person name="Chang W.E."/>
            <person name="Higgs B.W."/>
            <person name="Demirev P."/>
            <person name="Lindquist J."/>
            <person name="Liem A."/>
            <person name="Fochler E."/>
            <person name="Read T.D."/>
            <person name="Tapia R."/>
            <person name="Johnson S."/>
            <person name="Bishop-Lilly K.A."/>
            <person name="Detter C."/>
            <person name="Han C."/>
            <person name="Sozhamannan S."/>
            <person name="Rosenzweig C.N."/>
            <person name="Skowronski E.W."/>
        </authorList>
    </citation>
    <scope>NUCLEOTIDE SEQUENCE [LARGE SCALE GENOMIC DNA]</scope>
    <source>
        <strain evidence="1 2">CC-PW-9</strain>
    </source>
</reference>
<accession>A0A432ZTY3</accession>
<evidence type="ECO:0000313" key="1">
    <source>
        <dbReference type="EMBL" id="RUO81349.1"/>
    </source>
</evidence>
<evidence type="ECO:0000313" key="2">
    <source>
        <dbReference type="Proteomes" id="UP000287996"/>
    </source>
</evidence>
<organism evidence="1 2">
    <name type="scientific">Idiomarina tyrosinivorans</name>
    <dbReference type="NCBI Taxonomy" id="1445662"/>
    <lineage>
        <taxon>Bacteria</taxon>
        <taxon>Pseudomonadati</taxon>
        <taxon>Pseudomonadota</taxon>
        <taxon>Gammaproteobacteria</taxon>
        <taxon>Alteromonadales</taxon>
        <taxon>Idiomarinaceae</taxon>
        <taxon>Idiomarina</taxon>
    </lineage>
</organism>